<reference evidence="11" key="1">
    <citation type="submission" date="2021-04" db="EMBL/GenBank/DDBJ databases">
        <authorList>
            <consortium name="Molecular Ecology Group"/>
        </authorList>
    </citation>
    <scope>NUCLEOTIDE SEQUENCE</scope>
</reference>
<evidence type="ECO:0000256" key="4">
    <source>
        <dbReference type="ARBA" id="ARBA00022989"/>
    </source>
</evidence>
<evidence type="ECO:0000256" key="1">
    <source>
        <dbReference type="ARBA" id="ARBA00004651"/>
    </source>
</evidence>
<evidence type="ECO:0000313" key="12">
    <source>
        <dbReference type="Proteomes" id="UP000678393"/>
    </source>
</evidence>
<dbReference type="EMBL" id="CAJHNH020005461">
    <property type="protein sequence ID" value="CAG5132555.1"/>
    <property type="molecule type" value="Genomic_DNA"/>
</dbReference>
<keyword evidence="3 9" id="KW-0812">Transmembrane</keyword>
<keyword evidence="12" id="KW-1185">Reference proteome</keyword>
<dbReference type="InterPro" id="IPR017452">
    <property type="entry name" value="GPCR_Rhodpsn_7TM"/>
</dbReference>
<feature type="transmembrane region" description="Helical" evidence="9">
    <location>
        <begin position="147"/>
        <end position="167"/>
    </location>
</feature>
<keyword evidence="2" id="KW-1003">Cell membrane</keyword>
<protein>
    <recommendedName>
        <fullName evidence="10">G-protein coupled receptors family 1 profile domain-containing protein</fullName>
    </recommendedName>
</protein>
<evidence type="ECO:0000313" key="11">
    <source>
        <dbReference type="EMBL" id="CAG5132555.1"/>
    </source>
</evidence>
<dbReference type="GO" id="GO:0008528">
    <property type="term" value="F:G protein-coupled peptide receptor activity"/>
    <property type="evidence" value="ECO:0007669"/>
    <property type="project" value="TreeGrafter"/>
</dbReference>
<dbReference type="AlphaFoldDB" id="A0A8S3ZY42"/>
<dbReference type="InterPro" id="IPR000276">
    <property type="entry name" value="GPCR_Rhodpsn"/>
</dbReference>
<keyword evidence="7" id="KW-0675">Receptor</keyword>
<proteinExistence type="predicted"/>
<keyword evidence="6 9" id="KW-0472">Membrane</keyword>
<keyword evidence="8" id="KW-0807">Transducer</keyword>
<feature type="transmembrane region" description="Helical" evidence="9">
    <location>
        <begin position="198"/>
        <end position="223"/>
    </location>
</feature>
<evidence type="ECO:0000256" key="8">
    <source>
        <dbReference type="ARBA" id="ARBA00023224"/>
    </source>
</evidence>
<keyword evidence="4 9" id="KW-1133">Transmembrane helix</keyword>
<dbReference type="OrthoDB" id="6088752at2759"/>
<feature type="transmembrane region" description="Helical" evidence="9">
    <location>
        <begin position="57"/>
        <end position="87"/>
    </location>
</feature>
<sequence>MSNFINGTQMLVDLVTDKHYIIIIECTSDIGTIFAFLGVISNIIIRTFIAMGLSDGVTVSFLALAIFDLTYLIASLSLGVAVVFYVIEMRTKIRFKIEPYGVCLFFGSCMIFINLTNVLATTFLAVARCMCVSRPLQFKNTFTRKRAIYFMITFAIFSIIIYLPILVNMGMVQRFDSRTNTSRPSLWISPKREFIKEIVWLVIDMVLPVATQLIILVCVVIMVNSLQEASRFRQSTASISLKPFTHQDRNKSLSRKVKMPKGYDSNNVIEKLTGKDLLVVQQVVLISVVYIVCNTPKILISIATSIEPEFTIGKTYSKLYMCANGLRKHFEILNAAVNLIIYYKYNTKFRAMMRRSFSCKVNIK</sequence>
<gene>
    <name evidence="11" type="ORF">CUNI_LOCUS18113</name>
</gene>
<evidence type="ECO:0000256" key="6">
    <source>
        <dbReference type="ARBA" id="ARBA00023136"/>
    </source>
</evidence>
<keyword evidence="5" id="KW-0297">G-protein coupled receptor</keyword>
<evidence type="ECO:0000259" key="10">
    <source>
        <dbReference type="PROSITE" id="PS50262"/>
    </source>
</evidence>
<evidence type="ECO:0000256" key="7">
    <source>
        <dbReference type="ARBA" id="ARBA00023170"/>
    </source>
</evidence>
<feature type="transmembrane region" description="Helical" evidence="9">
    <location>
        <begin position="99"/>
        <end position="126"/>
    </location>
</feature>
<organism evidence="11 12">
    <name type="scientific">Candidula unifasciata</name>
    <dbReference type="NCBI Taxonomy" id="100452"/>
    <lineage>
        <taxon>Eukaryota</taxon>
        <taxon>Metazoa</taxon>
        <taxon>Spiralia</taxon>
        <taxon>Lophotrochozoa</taxon>
        <taxon>Mollusca</taxon>
        <taxon>Gastropoda</taxon>
        <taxon>Heterobranchia</taxon>
        <taxon>Euthyneura</taxon>
        <taxon>Panpulmonata</taxon>
        <taxon>Eupulmonata</taxon>
        <taxon>Stylommatophora</taxon>
        <taxon>Helicina</taxon>
        <taxon>Helicoidea</taxon>
        <taxon>Geomitridae</taxon>
        <taxon>Candidula</taxon>
    </lineage>
</organism>
<dbReference type="GO" id="GO:0007218">
    <property type="term" value="P:neuropeptide signaling pathway"/>
    <property type="evidence" value="ECO:0007669"/>
    <property type="project" value="TreeGrafter"/>
</dbReference>
<dbReference type="SUPFAM" id="SSF81321">
    <property type="entry name" value="Family A G protein-coupled receptor-like"/>
    <property type="match status" value="1"/>
</dbReference>
<name>A0A8S3ZY42_9EUPU</name>
<evidence type="ECO:0000256" key="2">
    <source>
        <dbReference type="ARBA" id="ARBA00022475"/>
    </source>
</evidence>
<dbReference type="Proteomes" id="UP000678393">
    <property type="component" value="Unassembled WGS sequence"/>
</dbReference>
<feature type="domain" description="G-protein coupled receptors family 1 profile" evidence="10">
    <location>
        <begin position="31"/>
        <end position="342"/>
    </location>
</feature>
<evidence type="ECO:0000256" key="5">
    <source>
        <dbReference type="ARBA" id="ARBA00023040"/>
    </source>
</evidence>
<dbReference type="Pfam" id="PF00001">
    <property type="entry name" value="7tm_1"/>
    <property type="match status" value="1"/>
</dbReference>
<dbReference type="PROSITE" id="PS50262">
    <property type="entry name" value="G_PROTEIN_RECEP_F1_2"/>
    <property type="match status" value="1"/>
</dbReference>
<comment type="subcellular location">
    <subcellularLocation>
        <location evidence="1">Cell membrane</location>
        <topology evidence="1">Multi-pass membrane protein</topology>
    </subcellularLocation>
</comment>
<dbReference type="PANTHER" id="PTHR24230">
    <property type="entry name" value="G-PROTEIN COUPLED RECEPTOR"/>
    <property type="match status" value="1"/>
</dbReference>
<dbReference type="Gene3D" id="1.20.1070.10">
    <property type="entry name" value="Rhodopsin 7-helix transmembrane proteins"/>
    <property type="match status" value="1"/>
</dbReference>
<feature type="transmembrane region" description="Helical" evidence="9">
    <location>
        <begin position="20"/>
        <end position="45"/>
    </location>
</feature>
<accession>A0A8S3ZY42</accession>
<comment type="caution">
    <text evidence="11">The sequence shown here is derived from an EMBL/GenBank/DDBJ whole genome shotgun (WGS) entry which is preliminary data.</text>
</comment>
<dbReference type="GO" id="GO:0005886">
    <property type="term" value="C:plasma membrane"/>
    <property type="evidence" value="ECO:0007669"/>
    <property type="project" value="UniProtKB-SubCell"/>
</dbReference>
<evidence type="ECO:0000256" key="3">
    <source>
        <dbReference type="ARBA" id="ARBA00022692"/>
    </source>
</evidence>
<evidence type="ECO:0000256" key="9">
    <source>
        <dbReference type="SAM" id="Phobius"/>
    </source>
</evidence>